<name>A0ABR3V1R2_9PEZI</name>
<feature type="region of interest" description="Disordered" evidence="1">
    <location>
        <begin position="87"/>
        <end position="154"/>
    </location>
</feature>
<evidence type="ECO:0000313" key="2">
    <source>
        <dbReference type="EMBL" id="KAL1835694.1"/>
    </source>
</evidence>
<feature type="region of interest" description="Disordered" evidence="1">
    <location>
        <begin position="1"/>
        <end position="28"/>
    </location>
</feature>
<protein>
    <submittedName>
        <fullName evidence="2">Uncharacterized protein</fullName>
    </submittedName>
</protein>
<feature type="compositionally biased region" description="Basic residues" evidence="1">
    <location>
        <begin position="14"/>
        <end position="28"/>
    </location>
</feature>
<keyword evidence="3" id="KW-1185">Reference proteome</keyword>
<dbReference type="Proteomes" id="UP001586593">
    <property type="component" value="Unassembled WGS sequence"/>
</dbReference>
<feature type="region of interest" description="Disordered" evidence="1">
    <location>
        <begin position="61"/>
        <end position="80"/>
    </location>
</feature>
<comment type="caution">
    <text evidence="2">The sequence shown here is derived from an EMBL/GenBank/DDBJ whole genome shotgun (WGS) entry which is preliminary data.</text>
</comment>
<reference evidence="2 3" key="1">
    <citation type="journal article" date="2024" name="Commun. Biol.">
        <title>Comparative genomic analysis of thermophilic fungi reveals convergent evolutionary adaptations and gene losses.</title>
        <authorList>
            <person name="Steindorff A.S."/>
            <person name="Aguilar-Pontes M.V."/>
            <person name="Robinson A.J."/>
            <person name="Andreopoulos B."/>
            <person name="LaButti K."/>
            <person name="Kuo A."/>
            <person name="Mondo S."/>
            <person name="Riley R."/>
            <person name="Otillar R."/>
            <person name="Haridas S."/>
            <person name="Lipzen A."/>
            <person name="Grimwood J."/>
            <person name="Schmutz J."/>
            <person name="Clum A."/>
            <person name="Reid I.D."/>
            <person name="Moisan M.C."/>
            <person name="Butler G."/>
            <person name="Nguyen T.T.M."/>
            <person name="Dewar K."/>
            <person name="Conant G."/>
            <person name="Drula E."/>
            <person name="Henrissat B."/>
            <person name="Hansel C."/>
            <person name="Singer S."/>
            <person name="Hutchinson M.I."/>
            <person name="de Vries R.P."/>
            <person name="Natvig D.O."/>
            <person name="Powell A.J."/>
            <person name="Tsang A."/>
            <person name="Grigoriev I.V."/>
        </authorList>
    </citation>
    <scope>NUCLEOTIDE SEQUENCE [LARGE SCALE GENOMIC DNA]</scope>
    <source>
        <strain evidence="2 3">ATCC 24622</strain>
    </source>
</reference>
<gene>
    <name evidence="2" type="ORF">VTK73DRAFT_5456</name>
</gene>
<sequence length="154" mass="16728">MSGKSGRCAWPSRRPSRTRSRPARRRLTPHPPSLCHYCCWWSAQPALAAFLGPPSLVPIRTMEGGREEGRGGAGKRDSEQLVCAQHRSEFKETRPGGKAMTRRDQAALLTAPQPGALTASEPILSRSSEREKDFYSQSGTTMTTAGSGTTQKGT</sequence>
<feature type="compositionally biased region" description="Basic and acidic residues" evidence="1">
    <location>
        <begin position="63"/>
        <end position="79"/>
    </location>
</feature>
<accession>A0ABR3V1R2</accession>
<organism evidence="2 3">
    <name type="scientific">Phialemonium thermophilum</name>
    <dbReference type="NCBI Taxonomy" id="223376"/>
    <lineage>
        <taxon>Eukaryota</taxon>
        <taxon>Fungi</taxon>
        <taxon>Dikarya</taxon>
        <taxon>Ascomycota</taxon>
        <taxon>Pezizomycotina</taxon>
        <taxon>Sordariomycetes</taxon>
        <taxon>Sordariomycetidae</taxon>
        <taxon>Cephalothecales</taxon>
        <taxon>Cephalothecaceae</taxon>
        <taxon>Phialemonium</taxon>
    </lineage>
</organism>
<feature type="compositionally biased region" description="Low complexity" evidence="1">
    <location>
        <begin position="136"/>
        <end position="154"/>
    </location>
</feature>
<proteinExistence type="predicted"/>
<dbReference type="EMBL" id="JAZHXJ010003034">
    <property type="protein sequence ID" value="KAL1835694.1"/>
    <property type="molecule type" value="Genomic_DNA"/>
</dbReference>
<feature type="compositionally biased region" description="Basic and acidic residues" evidence="1">
    <location>
        <begin position="87"/>
        <end position="105"/>
    </location>
</feature>
<evidence type="ECO:0000256" key="1">
    <source>
        <dbReference type="SAM" id="MobiDB-lite"/>
    </source>
</evidence>
<evidence type="ECO:0000313" key="3">
    <source>
        <dbReference type="Proteomes" id="UP001586593"/>
    </source>
</evidence>